<keyword evidence="3" id="KW-1185">Reference proteome</keyword>
<sequence>MYSLITIHKFFTAWILLVRCLGVIALPLTTSRACSSLRRSETSAITHTHSTVGIGRRVEGESRPNYDHHHAQIKPSLVILVVAIIQGVLIIRGVFGVAIRGRTMLHNLIDLEVSMKTPIPSYFIERLRILAEDMGSVPASGGGWIMGILDHLAETGQKPGSESNMSEEVELAVRLKIRKKEESLGIAFSCGEPYNKALTARYDQGENL</sequence>
<reference evidence="2" key="1">
    <citation type="submission" date="2022-08" db="EMBL/GenBank/DDBJ databases">
        <title>A Global Phylogenomic Analysis of the Shiitake Genus Lentinula.</title>
        <authorList>
            <consortium name="DOE Joint Genome Institute"/>
            <person name="Sierra-Patev S."/>
            <person name="Min B."/>
            <person name="Naranjo-Ortiz M."/>
            <person name="Looney B."/>
            <person name="Konkel Z."/>
            <person name="Slot J.C."/>
            <person name="Sakamoto Y."/>
            <person name="Steenwyk J.L."/>
            <person name="Rokas A."/>
            <person name="Carro J."/>
            <person name="Camarero S."/>
            <person name="Ferreira P."/>
            <person name="Molpeceres G."/>
            <person name="Ruiz-Duenas F.J."/>
            <person name="Serrano A."/>
            <person name="Henrissat B."/>
            <person name="Drula E."/>
            <person name="Hughes K.W."/>
            <person name="Mata J.L."/>
            <person name="Ishikawa N.K."/>
            <person name="Vargas-Isla R."/>
            <person name="Ushijima S."/>
            <person name="Smith C.A."/>
            <person name="Ahrendt S."/>
            <person name="Andreopoulos W."/>
            <person name="He G."/>
            <person name="Labutti K."/>
            <person name="Lipzen A."/>
            <person name="Ng V."/>
            <person name="Riley R."/>
            <person name="Sandor L."/>
            <person name="Barry K."/>
            <person name="Martinez A.T."/>
            <person name="Xiao Y."/>
            <person name="Gibbons J.G."/>
            <person name="Terashima K."/>
            <person name="Grigoriev I.V."/>
            <person name="Hibbett D.S."/>
        </authorList>
    </citation>
    <scope>NUCLEOTIDE SEQUENCE</scope>
    <source>
        <strain evidence="2">JLM2183</strain>
    </source>
</reference>
<accession>A0A9W8ZXU2</accession>
<gene>
    <name evidence="2" type="ORF">J3R30DRAFT_3825510</name>
</gene>
<evidence type="ECO:0000313" key="3">
    <source>
        <dbReference type="Proteomes" id="UP001150266"/>
    </source>
</evidence>
<feature type="transmembrane region" description="Helical" evidence="1">
    <location>
        <begin position="77"/>
        <end position="99"/>
    </location>
</feature>
<keyword evidence="1" id="KW-0812">Transmembrane</keyword>
<dbReference type="EMBL" id="JAOTPV010000033">
    <property type="protein sequence ID" value="KAJ4469201.1"/>
    <property type="molecule type" value="Genomic_DNA"/>
</dbReference>
<protein>
    <submittedName>
        <fullName evidence="2">Uncharacterized protein</fullName>
    </submittedName>
</protein>
<keyword evidence="1" id="KW-1133">Transmembrane helix</keyword>
<name>A0A9W8ZXU2_9AGAR</name>
<dbReference type="Proteomes" id="UP001150266">
    <property type="component" value="Unassembled WGS sequence"/>
</dbReference>
<comment type="caution">
    <text evidence="2">The sequence shown here is derived from an EMBL/GenBank/DDBJ whole genome shotgun (WGS) entry which is preliminary data.</text>
</comment>
<evidence type="ECO:0000256" key="1">
    <source>
        <dbReference type="SAM" id="Phobius"/>
    </source>
</evidence>
<evidence type="ECO:0000313" key="2">
    <source>
        <dbReference type="EMBL" id="KAJ4469201.1"/>
    </source>
</evidence>
<proteinExistence type="predicted"/>
<keyword evidence="1" id="KW-0472">Membrane</keyword>
<organism evidence="2 3">
    <name type="scientific">Lentinula aciculospora</name>
    <dbReference type="NCBI Taxonomy" id="153920"/>
    <lineage>
        <taxon>Eukaryota</taxon>
        <taxon>Fungi</taxon>
        <taxon>Dikarya</taxon>
        <taxon>Basidiomycota</taxon>
        <taxon>Agaricomycotina</taxon>
        <taxon>Agaricomycetes</taxon>
        <taxon>Agaricomycetidae</taxon>
        <taxon>Agaricales</taxon>
        <taxon>Marasmiineae</taxon>
        <taxon>Omphalotaceae</taxon>
        <taxon>Lentinula</taxon>
    </lineage>
</organism>
<dbReference type="AlphaFoldDB" id="A0A9W8ZXU2"/>